<dbReference type="Gene3D" id="3.40.190.10">
    <property type="entry name" value="Periplasmic binding protein-like II"/>
    <property type="match status" value="1"/>
</dbReference>
<evidence type="ECO:0000313" key="1">
    <source>
        <dbReference type="EMBL" id="PZN72150.1"/>
    </source>
</evidence>
<name>A0A2W4S948_9GAMM</name>
<gene>
    <name evidence="1" type="ORF">DM484_24915</name>
</gene>
<reference evidence="1 2" key="1">
    <citation type="journal article" date="2018" name="Aquat. Microb. Ecol.">
        <title>Gammaproteobacterial methanotrophs dominate.</title>
        <authorList>
            <person name="Rissanen A.J."/>
            <person name="Saarenheimo J."/>
            <person name="Tiirola M."/>
            <person name="Peura S."/>
            <person name="Aalto S.L."/>
            <person name="Karvinen A."/>
            <person name="Nykanen H."/>
        </authorList>
    </citation>
    <scope>NUCLEOTIDE SEQUENCE [LARGE SCALE GENOMIC DNA]</scope>
    <source>
        <strain evidence="1">AMbin10</strain>
    </source>
</reference>
<dbReference type="AlphaFoldDB" id="A0A2W4S948"/>
<evidence type="ECO:0008006" key="3">
    <source>
        <dbReference type="Google" id="ProtNLM"/>
    </source>
</evidence>
<dbReference type="EMBL" id="QJPH01000497">
    <property type="protein sequence ID" value="PZN72150.1"/>
    <property type="molecule type" value="Genomic_DNA"/>
</dbReference>
<organism evidence="1 2">
    <name type="scientific">Candidatus Methylumidiphilus alinenensis</name>
    <dbReference type="NCBI Taxonomy" id="2202197"/>
    <lineage>
        <taxon>Bacteria</taxon>
        <taxon>Pseudomonadati</taxon>
        <taxon>Pseudomonadota</taxon>
        <taxon>Gammaproteobacteria</taxon>
        <taxon>Methylococcales</taxon>
        <taxon>Candidatus Methylumidiphilus</taxon>
    </lineage>
</organism>
<dbReference type="Proteomes" id="UP000249396">
    <property type="component" value="Unassembled WGS sequence"/>
</dbReference>
<evidence type="ECO:0000313" key="2">
    <source>
        <dbReference type="Proteomes" id="UP000249396"/>
    </source>
</evidence>
<protein>
    <recommendedName>
        <fullName evidence="3">SsuA/THI5-like domain-containing protein</fullName>
    </recommendedName>
</protein>
<comment type="caution">
    <text evidence="1">The sequence shown here is derived from an EMBL/GenBank/DDBJ whole genome shotgun (WGS) entry which is preliminary data.</text>
</comment>
<sequence length="153" mass="16327">PSFMIKNSQNPVLTALLLSLGIFLSNPAFSFEKPEAVRIASIASNQAGKSIISGGQSAVISAKGWLEDDLNKIGVKLEWFPVPTNVGGPLFNEALANRSADFANYGDFPALIAKAGGIVRPQRICRQISRSDANRRQCLCQSGLLAGTRGKPQ</sequence>
<dbReference type="SUPFAM" id="SSF53850">
    <property type="entry name" value="Periplasmic binding protein-like II"/>
    <property type="match status" value="1"/>
</dbReference>
<proteinExistence type="predicted"/>
<feature type="non-terminal residue" evidence="1">
    <location>
        <position position="1"/>
    </location>
</feature>
<accession>A0A2W4S948</accession>